<dbReference type="GO" id="GO:0008803">
    <property type="term" value="F:bis(5'-nucleosyl)-tetraphosphatase (symmetrical) activity"/>
    <property type="evidence" value="ECO:0007669"/>
    <property type="project" value="TreeGrafter"/>
</dbReference>
<dbReference type="GO" id="GO:0016791">
    <property type="term" value="F:phosphatase activity"/>
    <property type="evidence" value="ECO:0007669"/>
    <property type="project" value="TreeGrafter"/>
</dbReference>
<dbReference type="SUPFAM" id="SSF56300">
    <property type="entry name" value="Metallo-dependent phosphatases"/>
    <property type="match status" value="1"/>
</dbReference>
<reference evidence="2 3" key="1">
    <citation type="journal article" date="2017" name="Sci. Rep.">
        <title>Revealing the Saline Adaptation Strategies of the Halophilic Bacterium Halomonas beimenensis through High-throughput Omics and Transposon Mutagenesis Approaches.</title>
        <authorList>
            <person name="Chen Y.H."/>
            <person name="Lin S.S."/>
            <person name="Shyu Y.T."/>
        </authorList>
    </citation>
    <scope>NUCLEOTIDE SEQUENCE [LARGE SCALE GENOMIC DNA]</scope>
    <source>
        <strain evidence="2 3">NTU-111</strain>
    </source>
</reference>
<organism evidence="2 3">
    <name type="scientific">Halomonas beimenensis</name>
    <dbReference type="NCBI Taxonomy" id="475662"/>
    <lineage>
        <taxon>Bacteria</taxon>
        <taxon>Pseudomonadati</taxon>
        <taxon>Pseudomonadota</taxon>
        <taxon>Gammaproteobacteria</taxon>
        <taxon>Oceanospirillales</taxon>
        <taxon>Halomonadaceae</taxon>
        <taxon>Halomonas</taxon>
    </lineage>
</organism>
<dbReference type="InterPro" id="IPR006186">
    <property type="entry name" value="Ser/Thr-sp_prot-phosphatase"/>
</dbReference>
<dbReference type="GO" id="GO:0110154">
    <property type="term" value="P:RNA decapping"/>
    <property type="evidence" value="ECO:0007669"/>
    <property type="project" value="TreeGrafter"/>
</dbReference>
<dbReference type="PANTHER" id="PTHR42850">
    <property type="entry name" value="METALLOPHOSPHOESTERASE"/>
    <property type="match status" value="1"/>
</dbReference>
<dbReference type="OrthoDB" id="5296354at2"/>
<protein>
    <recommendedName>
        <fullName evidence="1">Serine/threonine specific protein phosphatases domain-containing protein</fullName>
    </recommendedName>
</protein>
<dbReference type="GO" id="GO:0005737">
    <property type="term" value="C:cytoplasm"/>
    <property type="evidence" value="ECO:0007669"/>
    <property type="project" value="TreeGrafter"/>
</dbReference>
<dbReference type="PROSITE" id="PS00125">
    <property type="entry name" value="SER_THR_PHOSPHATASE"/>
    <property type="match status" value="1"/>
</dbReference>
<dbReference type="Pfam" id="PF00149">
    <property type="entry name" value="Metallophos"/>
    <property type="match status" value="1"/>
</dbReference>
<name>A0A291P7D1_9GAMM</name>
<evidence type="ECO:0000313" key="2">
    <source>
        <dbReference type="EMBL" id="ATJ82769.1"/>
    </source>
</evidence>
<gene>
    <name evidence="2" type="ORF">BEI_1782</name>
</gene>
<sequence>MLASTRPEGEENAVVRHHPANPDGRDFFVGDLHGEYDLLMEALAGVDFAPERDRLFSVGDLIDRGPRSRDCLALALAPWFFGVRGNHEAMAQAALAEGGDAMALWVINGGGWACREPRQELRGLLSSALRRLPYAREIEAAGRLIGLVHAEPPDDWGEIGDCDRHTLLWGRRRIRQGDATPVRGIDAVVVGHTILEAPTTLGNVHYLDTGAFASGRLTLVEATELLAGNDSPAGRGGRGE</sequence>
<dbReference type="RefSeq" id="WP_097789171.1">
    <property type="nucleotide sequence ID" value="NZ_JBHSJU010000001.1"/>
</dbReference>
<accession>A0A291P7D1</accession>
<evidence type="ECO:0000259" key="1">
    <source>
        <dbReference type="PROSITE" id="PS00125"/>
    </source>
</evidence>
<dbReference type="InterPro" id="IPR029052">
    <property type="entry name" value="Metallo-depent_PP-like"/>
</dbReference>
<dbReference type="InterPro" id="IPR050126">
    <property type="entry name" value="Ap4A_hydrolase"/>
</dbReference>
<dbReference type="Gene3D" id="3.60.21.10">
    <property type="match status" value="1"/>
</dbReference>
<dbReference type="Proteomes" id="UP000219993">
    <property type="component" value="Chromosome"/>
</dbReference>
<keyword evidence="3" id="KW-1185">Reference proteome</keyword>
<dbReference type="AlphaFoldDB" id="A0A291P7D1"/>
<feature type="domain" description="Serine/threonine specific protein phosphatases" evidence="1">
    <location>
        <begin position="83"/>
        <end position="88"/>
    </location>
</feature>
<proteinExistence type="predicted"/>
<dbReference type="PANTHER" id="PTHR42850:SF11">
    <property type="entry name" value="BIS(5'-NUCLEOSYL)-TETRAPHOSPHATASE [SYMMETRICAL]"/>
    <property type="match status" value="1"/>
</dbReference>
<dbReference type="KEGG" id="hbe:BEI_1782"/>
<evidence type="ECO:0000313" key="3">
    <source>
        <dbReference type="Proteomes" id="UP000219993"/>
    </source>
</evidence>
<dbReference type="InterPro" id="IPR004843">
    <property type="entry name" value="Calcineurin-like_PHP"/>
</dbReference>
<dbReference type="EMBL" id="CP021435">
    <property type="protein sequence ID" value="ATJ82769.1"/>
    <property type="molecule type" value="Genomic_DNA"/>
</dbReference>